<comment type="caution">
    <text evidence="1">The sequence shown here is derived from an EMBL/GenBank/DDBJ whole genome shotgun (WGS) entry which is preliminary data.</text>
</comment>
<accession>A0A9D3YA78</accession>
<sequence>MQRWEGQPCRDVRDVPGCKPQLMCCLLTPSHTSPKDVNGNEMQLERLLTFRDC</sequence>
<dbReference type="Proteomes" id="UP000828390">
    <property type="component" value="Unassembled WGS sequence"/>
</dbReference>
<name>A0A9D3YA78_DREPO</name>
<keyword evidence="2" id="KW-1185">Reference proteome</keyword>
<gene>
    <name evidence="1" type="ORF">DPMN_083920</name>
</gene>
<evidence type="ECO:0000313" key="1">
    <source>
        <dbReference type="EMBL" id="KAH3696455.1"/>
    </source>
</evidence>
<reference evidence="1" key="2">
    <citation type="submission" date="2020-11" db="EMBL/GenBank/DDBJ databases">
        <authorList>
            <person name="McCartney M.A."/>
            <person name="Auch B."/>
            <person name="Kono T."/>
            <person name="Mallez S."/>
            <person name="Becker A."/>
            <person name="Gohl D.M."/>
            <person name="Silverstein K.A.T."/>
            <person name="Koren S."/>
            <person name="Bechman K.B."/>
            <person name="Herman A."/>
            <person name="Abrahante J.E."/>
            <person name="Garbe J."/>
        </authorList>
    </citation>
    <scope>NUCLEOTIDE SEQUENCE</scope>
    <source>
        <strain evidence="1">Duluth1</strain>
        <tissue evidence="1">Whole animal</tissue>
    </source>
</reference>
<evidence type="ECO:0000313" key="2">
    <source>
        <dbReference type="Proteomes" id="UP000828390"/>
    </source>
</evidence>
<reference evidence="1" key="1">
    <citation type="journal article" date="2019" name="bioRxiv">
        <title>The Genome of the Zebra Mussel, Dreissena polymorpha: A Resource for Invasive Species Research.</title>
        <authorList>
            <person name="McCartney M.A."/>
            <person name="Auch B."/>
            <person name="Kono T."/>
            <person name="Mallez S."/>
            <person name="Zhang Y."/>
            <person name="Obille A."/>
            <person name="Becker A."/>
            <person name="Abrahante J.E."/>
            <person name="Garbe J."/>
            <person name="Badalamenti J.P."/>
            <person name="Herman A."/>
            <person name="Mangelson H."/>
            <person name="Liachko I."/>
            <person name="Sullivan S."/>
            <person name="Sone E.D."/>
            <person name="Koren S."/>
            <person name="Silverstein K.A.T."/>
            <person name="Beckman K.B."/>
            <person name="Gohl D.M."/>
        </authorList>
    </citation>
    <scope>NUCLEOTIDE SEQUENCE</scope>
    <source>
        <strain evidence="1">Duluth1</strain>
        <tissue evidence="1">Whole animal</tissue>
    </source>
</reference>
<protein>
    <submittedName>
        <fullName evidence="1">Uncharacterized protein</fullName>
    </submittedName>
</protein>
<organism evidence="1 2">
    <name type="scientific">Dreissena polymorpha</name>
    <name type="common">Zebra mussel</name>
    <name type="synonym">Mytilus polymorpha</name>
    <dbReference type="NCBI Taxonomy" id="45954"/>
    <lineage>
        <taxon>Eukaryota</taxon>
        <taxon>Metazoa</taxon>
        <taxon>Spiralia</taxon>
        <taxon>Lophotrochozoa</taxon>
        <taxon>Mollusca</taxon>
        <taxon>Bivalvia</taxon>
        <taxon>Autobranchia</taxon>
        <taxon>Heteroconchia</taxon>
        <taxon>Euheterodonta</taxon>
        <taxon>Imparidentia</taxon>
        <taxon>Neoheterodontei</taxon>
        <taxon>Myida</taxon>
        <taxon>Dreissenoidea</taxon>
        <taxon>Dreissenidae</taxon>
        <taxon>Dreissena</taxon>
    </lineage>
</organism>
<proteinExistence type="predicted"/>
<dbReference type="AlphaFoldDB" id="A0A9D3YA78"/>
<dbReference type="EMBL" id="JAIWYP010000016">
    <property type="protein sequence ID" value="KAH3696455.1"/>
    <property type="molecule type" value="Genomic_DNA"/>
</dbReference>